<sequence length="237" mass="25894">MIGQDEPNLVDFPARLKGLLAKYPSYAAAASDLGIPATTLARLARGANDPGSDTLLKLATRLNVSMSYLAGTSDDPTPTRLAKPSHREKTAPLDVARVPKLDVRAAAGAGSVNQMHAVNATLPFPLWMLHKLAAPGAKVSFMRASGDSMWPTFDDKALLLVNESETELPRMAPKASGDLDIFVFLQEDNLRVKRLSRVGKEIVATSDNRKYSPEILRGPDLKRLKIIGRVIWWDNRL</sequence>
<reference evidence="8" key="2">
    <citation type="submission" date="2019-09" db="EMBL/GenBank/DDBJ databases">
        <title>Isolation and complete genome sequencing of Methylocystis species.</title>
        <authorList>
            <person name="Rumah B.L."/>
            <person name="Stead C.E."/>
            <person name="Stevens B.C."/>
            <person name="Minton N.P."/>
            <person name="Grosse-Honebrink A."/>
            <person name="Zhang Y."/>
        </authorList>
    </citation>
    <scope>NUCLEOTIDE SEQUENCE [LARGE SCALE GENOMIC DNA]</scope>
    <source>
        <strain evidence="8">BRCS1</strain>
    </source>
</reference>
<evidence type="ECO:0000313" key="8">
    <source>
        <dbReference type="Proteomes" id="UP000424673"/>
    </source>
</evidence>
<feature type="domain" description="HTH cro/C1-type" evidence="4">
    <location>
        <begin position="30"/>
        <end position="69"/>
    </location>
</feature>
<dbReference type="SUPFAM" id="SSF47413">
    <property type="entry name" value="lambda repressor-like DNA-binding domains"/>
    <property type="match status" value="1"/>
</dbReference>
<name>A0A3G8M8L4_9HYPH</name>
<keyword evidence="8" id="KW-1185">Reference proteome</keyword>
<keyword evidence="2" id="KW-0238">DNA-binding</keyword>
<dbReference type="InterPro" id="IPR010982">
    <property type="entry name" value="Lambda_DNA-bd_dom_sf"/>
</dbReference>
<dbReference type="PANTHER" id="PTHR40661:SF3">
    <property type="entry name" value="FELS-1 PROPHAGE TRANSCRIPTIONAL REGULATOR"/>
    <property type="match status" value="1"/>
</dbReference>
<dbReference type="GO" id="GO:0003677">
    <property type="term" value="F:DNA binding"/>
    <property type="evidence" value="ECO:0007669"/>
    <property type="project" value="UniProtKB-KW"/>
</dbReference>
<dbReference type="Pfam" id="PF00717">
    <property type="entry name" value="Peptidase_S24"/>
    <property type="match status" value="1"/>
</dbReference>
<dbReference type="Gene3D" id="2.10.109.10">
    <property type="entry name" value="Umud Fragment, subunit A"/>
    <property type="match status" value="1"/>
</dbReference>
<dbReference type="SUPFAM" id="SSF51306">
    <property type="entry name" value="LexA/Signal peptidase"/>
    <property type="match status" value="1"/>
</dbReference>
<evidence type="ECO:0000313" key="6">
    <source>
        <dbReference type="EMBL" id="QGM93811.1"/>
    </source>
</evidence>
<dbReference type="Proteomes" id="UP000273982">
    <property type="component" value="Chromosome"/>
</dbReference>
<gene>
    <name evidence="5" type="ORF">EHO51_16080</name>
    <name evidence="6" type="ORF">F7D13_07110</name>
</gene>
<dbReference type="AlphaFoldDB" id="A0A3G8M8L4"/>
<dbReference type="EMBL" id="CP034086">
    <property type="protein sequence ID" value="AZG78127.1"/>
    <property type="molecule type" value="Genomic_DNA"/>
</dbReference>
<dbReference type="InterPro" id="IPR036286">
    <property type="entry name" value="LexA/Signal_pep-like_sf"/>
</dbReference>
<dbReference type="KEGG" id="mros:EHO51_16080"/>
<evidence type="ECO:0000256" key="2">
    <source>
        <dbReference type="ARBA" id="ARBA00023125"/>
    </source>
</evidence>
<dbReference type="CDD" id="cd00093">
    <property type="entry name" value="HTH_XRE"/>
    <property type="match status" value="1"/>
</dbReference>
<dbReference type="InterPro" id="IPR001387">
    <property type="entry name" value="Cro/C1-type_HTH"/>
</dbReference>
<evidence type="ECO:0000313" key="7">
    <source>
        <dbReference type="Proteomes" id="UP000273982"/>
    </source>
</evidence>
<proteinExistence type="predicted"/>
<protein>
    <submittedName>
        <fullName evidence="5">Helix-turn-helix transcriptional regulator</fullName>
    </submittedName>
</protein>
<dbReference type="InterPro" id="IPR015927">
    <property type="entry name" value="Peptidase_S24_S26A/B/C"/>
</dbReference>
<dbReference type="Pfam" id="PF01381">
    <property type="entry name" value="HTH_3"/>
    <property type="match status" value="1"/>
</dbReference>
<keyword evidence="1" id="KW-0805">Transcription regulation</keyword>
<dbReference type="PANTHER" id="PTHR40661">
    <property type="match status" value="1"/>
</dbReference>
<dbReference type="PROSITE" id="PS50943">
    <property type="entry name" value="HTH_CROC1"/>
    <property type="match status" value="1"/>
</dbReference>
<reference evidence="6 8" key="3">
    <citation type="journal article" date="2021" name="AMB Express">
        <title>Isolation and characterisation of Methylocystis spp. for poly-3-hydroxybutyrate production using waste methane feedstocks.</title>
        <authorList>
            <person name="Rumah B.L."/>
            <person name="Stead C.E."/>
            <person name="Claxton Stevens B.H."/>
            <person name="Minton N.P."/>
            <person name="Grosse-Honebrink A."/>
            <person name="Zhang Y."/>
        </authorList>
    </citation>
    <scope>NUCLEOTIDE SEQUENCE [LARGE SCALE GENOMIC DNA]</scope>
    <source>
        <strain evidence="6 8">BRCS1</strain>
    </source>
</reference>
<dbReference type="Gene3D" id="1.10.260.40">
    <property type="entry name" value="lambda repressor-like DNA-binding domains"/>
    <property type="match status" value="1"/>
</dbReference>
<reference evidence="5 7" key="1">
    <citation type="submission" date="2018-11" db="EMBL/GenBank/DDBJ databases">
        <title>Genome squencing of methanotrophic bacteria isolated from alkaline groundwater in Korea.</title>
        <authorList>
            <person name="Nguyen L.N."/>
        </authorList>
    </citation>
    <scope>NUCLEOTIDE SEQUENCE [LARGE SCALE GENOMIC DNA]</scope>
    <source>
        <strain evidence="5 7">GW6</strain>
    </source>
</reference>
<dbReference type="InterPro" id="IPR039418">
    <property type="entry name" value="LexA-like"/>
</dbReference>
<evidence type="ECO:0000259" key="4">
    <source>
        <dbReference type="PROSITE" id="PS50943"/>
    </source>
</evidence>
<dbReference type="EMBL" id="CP044328">
    <property type="protein sequence ID" value="QGM93811.1"/>
    <property type="molecule type" value="Genomic_DNA"/>
</dbReference>
<organism evidence="5 7">
    <name type="scientific">Methylocystis rosea</name>
    <dbReference type="NCBI Taxonomy" id="173366"/>
    <lineage>
        <taxon>Bacteria</taxon>
        <taxon>Pseudomonadati</taxon>
        <taxon>Pseudomonadota</taxon>
        <taxon>Alphaproteobacteria</taxon>
        <taxon>Hyphomicrobiales</taxon>
        <taxon>Methylocystaceae</taxon>
        <taxon>Methylocystis</taxon>
    </lineage>
</organism>
<evidence type="ECO:0000313" key="5">
    <source>
        <dbReference type="EMBL" id="AZG78127.1"/>
    </source>
</evidence>
<dbReference type="Proteomes" id="UP000424673">
    <property type="component" value="Chromosome"/>
</dbReference>
<accession>A0A3G8M8L4</accession>
<dbReference type="CDD" id="cd06529">
    <property type="entry name" value="S24_LexA-like"/>
    <property type="match status" value="1"/>
</dbReference>
<evidence type="ECO:0000256" key="3">
    <source>
        <dbReference type="ARBA" id="ARBA00023163"/>
    </source>
</evidence>
<evidence type="ECO:0000256" key="1">
    <source>
        <dbReference type="ARBA" id="ARBA00023015"/>
    </source>
</evidence>
<keyword evidence="3" id="KW-0804">Transcription</keyword>